<dbReference type="SMART" id="SM00327">
    <property type="entry name" value="VWA"/>
    <property type="match status" value="1"/>
</dbReference>
<dbReference type="InterPro" id="IPR016187">
    <property type="entry name" value="CTDL_fold"/>
</dbReference>
<dbReference type="Gene3D" id="3.10.100.10">
    <property type="entry name" value="Mannose-Binding Protein A, subunit A"/>
    <property type="match status" value="1"/>
</dbReference>
<feature type="compositionally biased region" description="Polar residues" evidence="1">
    <location>
        <begin position="226"/>
        <end position="242"/>
    </location>
</feature>
<dbReference type="Gene3D" id="3.40.50.410">
    <property type="entry name" value="von Willebrand factor, type A domain"/>
    <property type="match status" value="2"/>
</dbReference>
<proteinExistence type="predicted"/>
<evidence type="ECO:0000313" key="5">
    <source>
        <dbReference type="WBParaSite" id="PSU_v2.g21459.t1"/>
    </source>
</evidence>
<evidence type="ECO:0000313" key="4">
    <source>
        <dbReference type="Proteomes" id="UP000887577"/>
    </source>
</evidence>
<reference evidence="5" key="1">
    <citation type="submission" date="2022-11" db="UniProtKB">
        <authorList>
            <consortium name="WormBaseParasite"/>
        </authorList>
    </citation>
    <scope>IDENTIFICATION</scope>
</reference>
<keyword evidence="4" id="KW-1185">Reference proteome</keyword>
<feature type="region of interest" description="Disordered" evidence="1">
    <location>
        <begin position="226"/>
        <end position="295"/>
    </location>
</feature>
<dbReference type="WBParaSite" id="PSU_v2.g21459.t1">
    <property type="protein sequence ID" value="PSU_v2.g21459.t1"/>
    <property type="gene ID" value="PSU_v2.g21459"/>
</dbReference>
<dbReference type="Proteomes" id="UP000887577">
    <property type="component" value="Unplaced"/>
</dbReference>
<dbReference type="SUPFAM" id="SSF53300">
    <property type="entry name" value="vWA-like"/>
    <property type="match status" value="2"/>
</dbReference>
<feature type="domain" description="VWFA" evidence="3">
    <location>
        <begin position="318"/>
        <end position="499"/>
    </location>
</feature>
<dbReference type="InterPro" id="IPR016186">
    <property type="entry name" value="C-type_lectin-like/link_sf"/>
</dbReference>
<keyword evidence="2" id="KW-0732">Signal</keyword>
<protein>
    <submittedName>
        <fullName evidence="5">VWFA domain-containing protein</fullName>
    </submittedName>
</protein>
<evidence type="ECO:0000256" key="1">
    <source>
        <dbReference type="SAM" id="MobiDB-lite"/>
    </source>
</evidence>
<dbReference type="PANTHER" id="PTHR31024">
    <property type="entry name" value="C-TYPE LECTIN"/>
    <property type="match status" value="1"/>
</dbReference>
<feature type="compositionally biased region" description="Low complexity" evidence="1">
    <location>
        <begin position="245"/>
        <end position="281"/>
    </location>
</feature>
<evidence type="ECO:0000259" key="3">
    <source>
        <dbReference type="PROSITE" id="PS50234"/>
    </source>
</evidence>
<dbReference type="Pfam" id="PF00092">
    <property type="entry name" value="VWA"/>
    <property type="match status" value="1"/>
</dbReference>
<accession>A0A914YP95</accession>
<dbReference type="InterPro" id="IPR036465">
    <property type="entry name" value="vWFA_dom_sf"/>
</dbReference>
<dbReference type="SUPFAM" id="SSF56436">
    <property type="entry name" value="C-type lectin-like"/>
    <property type="match status" value="1"/>
</dbReference>
<organism evidence="4 5">
    <name type="scientific">Panagrolaimus superbus</name>
    <dbReference type="NCBI Taxonomy" id="310955"/>
    <lineage>
        <taxon>Eukaryota</taxon>
        <taxon>Metazoa</taxon>
        <taxon>Ecdysozoa</taxon>
        <taxon>Nematoda</taxon>
        <taxon>Chromadorea</taxon>
        <taxon>Rhabditida</taxon>
        <taxon>Tylenchina</taxon>
        <taxon>Panagrolaimomorpha</taxon>
        <taxon>Panagrolaimoidea</taxon>
        <taxon>Panagrolaimidae</taxon>
        <taxon>Panagrolaimus</taxon>
    </lineage>
</organism>
<name>A0A914YP95_9BILA</name>
<dbReference type="InterPro" id="IPR002035">
    <property type="entry name" value="VWF_A"/>
</dbReference>
<dbReference type="AlphaFoldDB" id="A0A914YP95"/>
<feature type="signal peptide" evidence="2">
    <location>
        <begin position="1"/>
        <end position="17"/>
    </location>
</feature>
<sequence length="664" mass="72614">MYLSKLLLLLFTTSILGKFIHHKAGYACQEPSSLSKYTPDCFVDLTVAIDMSLSMKSDSNIAKLADSILGDFMPSFNFKETYTAGLAFGALSIGASNYFNNYADICQYIHSAQEQAIQLGLGNANLSEVFETYQISLLNSGRNYKKVLVLLTSITDVKEIAAAKHYSDQLQASGVYIIVGVLGNASITLYSQLGNHVFSSPHFTLSVTNITENICQFGGITVTPAQSSTVHPTTAVPQTTHVKTSRPSIHPSTHPSTMPSTTTSSPPTTKKNPPTTKIPLPSSTASKISPPTPPHPTIISNHGIGTSCSKNVKNAWLDIALVFDVSAAITDGQLEQLIDETQTYILKFTLNQIGQHTTRVAIISYASDATITYSFNDNQSNQSFFDALQKLKNRTTPHNQIVNVQNALQVAFEHLLESSTYRPQVILLTAAAYQRKGFQGADHTAEQIKLNEITIFTVNFNAADGVLNGHLSGLASPGYAYNSSDVGLAEDLPLSLTQVNCFCPGSRVQFKIFNSISKRYTKYADCISGYAGETLPSIISKYGCDSGILAAITSEEKLDFVIKNILEHELFGKNQFTVGGHKIGNNEWVWSGYNGTFPFEDFPPFTEVSPSDKYTFFNILPESTNGFTFKSTGDVARPYLCESRACDADYICDQSVEKKIFKKY</sequence>
<evidence type="ECO:0000256" key="2">
    <source>
        <dbReference type="SAM" id="SignalP"/>
    </source>
</evidence>
<feature type="chain" id="PRO_5036917815" evidence="2">
    <location>
        <begin position="18"/>
        <end position="664"/>
    </location>
</feature>
<dbReference type="PROSITE" id="PS50234">
    <property type="entry name" value="VWFA"/>
    <property type="match status" value="1"/>
</dbReference>
<dbReference type="PANTHER" id="PTHR31024:SF3">
    <property type="entry name" value="C-TYPE LECTIN-RELATED"/>
    <property type="match status" value="1"/>
</dbReference>